<accession>A0A076PLQ3</accession>
<feature type="chain" id="PRO_5001715862" evidence="4">
    <location>
        <begin position="49"/>
        <end position="267"/>
    </location>
</feature>
<dbReference type="InterPro" id="IPR005950">
    <property type="entry name" value="ModA"/>
</dbReference>
<dbReference type="GO" id="GO:0046872">
    <property type="term" value="F:metal ion binding"/>
    <property type="evidence" value="ECO:0007669"/>
    <property type="project" value="UniProtKB-KW"/>
</dbReference>
<dbReference type="GO" id="GO:0015689">
    <property type="term" value="P:molybdate ion transport"/>
    <property type="evidence" value="ECO:0007669"/>
    <property type="project" value="InterPro"/>
</dbReference>
<reference evidence="5 6" key="1">
    <citation type="journal article" date="2014" name="Genome Announc.">
        <title>Complete Genome Sequence of Polychlorinated Biphenyl Degrader Comamonas testosteroni TK102 (NBRC 109938).</title>
        <authorList>
            <person name="Fukuda K."/>
            <person name="Hosoyama A."/>
            <person name="Tsuchikane K."/>
            <person name="Ohji S."/>
            <person name="Yamazoe A."/>
            <person name="Fujita N."/>
            <person name="Shintani M."/>
            <person name="Kimbara K."/>
        </authorList>
    </citation>
    <scope>NUCLEOTIDE SEQUENCE [LARGE SCALE GENOMIC DNA]</scope>
    <source>
        <strain evidence="5">TK102</strain>
    </source>
</reference>
<comment type="similarity">
    <text evidence="1">Belongs to the bacterial solute-binding protein ModA family.</text>
</comment>
<dbReference type="KEGG" id="ctes:O987_18455"/>
<name>A0A076PLQ3_COMTE</name>
<dbReference type="SUPFAM" id="SSF53850">
    <property type="entry name" value="Periplasmic binding protein-like II"/>
    <property type="match status" value="1"/>
</dbReference>
<keyword evidence="2" id="KW-0479">Metal-binding</keyword>
<dbReference type="GO" id="GO:0030973">
    <property type="term" value="F:molybdate ion binding"/>
    <property type="evidence" value="ECO:0007669"/>
    <property type="project" value="TreeGrafter"/>
</dbReference>
<evidence type="ECO:0000313" key="5">
    <source>
        <dbReference type="EMBL" id="AIJ47799.1"/>
    </source>
</evidence>
<evidence type="ECO:0000256" key="3">
    <source>
        <dbReference type="ARBA" id="ARBA00022729"/>
    </source>
</evidence>
<proteinExistence type="inferred from homology"/>
<dbReference type="Gene3D" id="3.40.190.10">
    <property type="entry name" value="Periplasmic binding protein-like II"/>
    <property type="match status" value="2"/>
</dbReference>
<dbReference type="HOGENOM" id="CLU_065520_1_0_4"/>
<dbReference type="EMBL" id="CP006704">
    <property type="protein sequence ID" value="AIJ47799.1"/>
    <property type="molecule type" value="Genomic_DNA"/>
</dbReference>
<organism evidence="5 6">
    <name type="scientific">Comamonas testosteroni TK102</name>
    <dbReference type="NCBI Taxonomy" id="1392005"/>
    <lineage>
        <taxon>Bacteria</taxon>
        <taxon>Pseudomonadati</taxon>
        <taxon>Pseudomonadota</taxon>
        <taxon>Betaproteobacteria</taxon>
        <taxon>Burkholderiales</taxon>
        <taxon>Comamonadaceae</taxon>
        <taxon>Comamonas</taxon>
    </lineage>
</organism>
<protein>
    <submittedName>
        <fullName evidence="5">Molybdenum ABC transporter substrate-binding protein</fullName>
    </submittedName>
</protein>
<dbReference type="RefSeq" id="WP_019042108.1">
    <property type="nucleotide sequence ID" value="NZ_CP006704.1"/>
</dbReference>
<gene>
    <name evidence="5" type="ORF">O987_18455</name>
</gene>
<evidence type="ECO:0000313" key="6">
    <source>
        <dbReference type="Proteomes" id="UP000028782"/>
    </source>
</evidence>
<evidence type="ECO:0000256" key="2">
    <source>
        <dbReference type="ARBA" id="ARBA00022723"/>
    </source>
</evidence>
<dbReference type="AlphaFoldDB" id="A0A076PLQ3"/>
<dbReference type="InterPro" id="IPR050682">
    <property type="entry name" value="ModA/WtpA"/>
</dbReference>
<dbReference type="NCBIfam" id="TIGR01256">
    <property type="entry name" value="modA"/>
    <property type="match status" value="1"/>
</dbReference>
<evidence type="ECO:0000256" key="4">
    <source>
        <dbReference type="SAM" id="SignalP"/>
    </source>
</evidence>
<dbReference type="Proteomes" id="UP000028782">
    <property type="component" value="Chromosome"/>
</dbReference>
<dbReference type="PANTHER" id="PTHR30632:SF14">
    <property type="entry name" value="TUNGSTATE_MOLYBDATE_CHROMATE-BINDING PROTEIN MODA"/>
    <property type="match status" value="1"/>
</dbReference>
<sequence>MSIAITDNAGPLDLNRNRGLHFSRRVFARNLLGLACVATLLASTPARAAETVLVAAMGGYRKPVLELIEAFRKQTGVEAQAAFGHIKQIETQARQNREVAFLIGDKSLLEPTGLFSRFDRLGTGRLVLVARKGKSLSSPEDLKDAAFGRVALPHRTRTVFGGAADACVKRLHLADALSSKLLEVEGVPQVGSYLSSGEVDAGFVNKTEALALAGRAGPMLELPQSCYDPIEISLGTVRDRALTESQSRFQAFMQGDTARRIMTANGL</sequence>
<evidence type="ECO:0000256" key="1">
    <source>
        <dbReference type="ARBA" id="ARBA00009175"/>
    </source>
</evidence>
<feature type="signal peptide" evidence="4">
    <location>
        <begin position="1"/>
        <end position="48"/>
    </location>
</feature>
<keyword evidence="3 4" id="KW-0732">Signal</keyword>
<dbReference type="PANTHER" id="PTHR30632">
    <property type="entry name" value="MOLYBDATE-BINDING PERIPLASMIC PROTEIN"/>
    <property type="match status" value="1"/>
</dbReference>
<dbReference type="Pfam" id="PF13531">
    <property type="entry name" value="SBP_bac_11"/>
    <property type="match status" value="1"/>
</dbReference>